<proteinExistence type="predicted"/>
<feature type="chain" id="PRO_5035451171" evidence="1">
    <location>
        <begin position="21"/>
        <end position="79"/>
    </location>
</feature>
<accession>A0A8J9Z219</accession>
<dbReference type="SUPFAM" id="SSF57196">
    <property type="entry name" value="EGF/Laminin"/>
    <property type="match status" value="1"/>
</dbReference>
<keyword evidence="3" id="KW-1185">Reference proteome</keyword>
<sequence>MWKFLLFIAVVIVWPGSARACVHGVCDTCTCDPGWTGSTCNQDPIGRRSGLPFECSSTSCPDGMYCTPEGVASFSCKPE</sequence>
<keyword evidence="1" id="KW-0732">Signal</keyword>
<feature type="signal peptide" evidence="1">
    <location>
        <begin position="1"/>
        <end position="20"/>
    </location>
</feature>
<dbReference type="AlphaFoldDB" id="A0A8J9Z219"/>
<organism evidence="2 3">
    <name type="scientific">Branchiostoma lanceolatum</name>
    <name type="common">Common lancelet</name>
    <name type="synonym">Amphioxus lanceolatum</name>
    <dbReference type="NCBI Taxonomy" id="7740"/>
    <lineage>
        <taxon>Eukaryota</taxon>
        <taxon>Metazoa</taxon>
        <taxon>Chordata</taxon>
        <taxon>Cephalochordata</taxon>
        <taxon>Leptocardii</taxon>
        <taxon>Amphioxiformes</taxon>
        <taxon>Branchiostomatidae</taxon>
        <taxon>Branchiostoma</taxon>
    </lineage>
</organism>
<evidence type="ECO:0000313" key="3">
    <source>
        <dbReference type="Proteomes" id="UP000838412"/>
    </source>
</evidence>
<name>A0A8J9Z219_BRALA</name>
<evidence type="ECO:0000313" key="2">
    <source>
        <dbReference type="EMBL" id="CAH1245762.1"/>
    </source>
</evidence>
<protein>
    <submittedName>
        <fullName evidence="2">Hypp7539 protein</fullName>
    </submittedName>
</protein>
<evidence type="ECO:0000256" key="1">
    <source>
        <dbReference type="SAM" id="SignalP"/>
    </source>
</evidence>
<gene>
    <name evidence="2" type="primary">Hypp7539</name>
    <name evidence="2" type="ORF">BLAG_LOCUS7989</name>
</gene>
<dbReference type="Proteomes" id="UP000838412">
    <property type="component" value="Chromosome 14"/>
</dbReference>
<reference evidence="2" key="1">
    <citation type="submission" date="2022-01" db="EMBL/GenBank/DDBJ databases">
        <authorList>
            <person name="Braso-Vives M."/>
        </authorList>
    </citation>
    <scope>NUCLEOTIDE SEQUENCE</scope>
</reference>
<dbReference type="EMBL" id="OV696699">
    <property type="protein sequence ID" value="CAH1245762.1"/>
    <property type="molecule type" value="Genomic_DNA"/>
</dbReference>